<evidence type="ECO:0000313" key="2">
    <source>
        <dbReference type="Proteomes" id="UP000196573"/>
    </source>
</evidence>
<dbReference type="Proteomes" id="UP000196573">
    <property type="component" value="Unassembled WGS sequence"/>
</dbReference>
<name>A0A1X7AEZ3_9GAMM</name>
<organism evidence="1 2">
    <name type="scientific">Parendozoicomonas haliclonae</name>
    <dbReference type="NCBI Taxonomy" id="1960125"/>
    <lineage>
        <taxon>Bacteria</taxon>
        <taxon>Pseudomonadati</taxon>
        <taxon>Pseudomonadota</taxon>
        <taxon>Gammaproteobacteria</taxon>
        <taxon>Oceanospirillales</taxon>
        <taxon>Endozoicomonadaceae</taxon>
        <taxon>Parendozoicomonas</taxon>
    </lineage>
</organism>
<keyword evidence="2" id="KW-1185">Reference proteome</keyword>
<proteinExistence type="predicted"/>
<reference evidence="1 2" key="1">
    <citation type="submission" date="2017-03" db="EMBL/GenBank/DDBJ databases">
        <authorList>
            <person name="Afonso C.L."/>
            <person name="Miller P.J."/>
            <person name="Scott M.A."/>
            <person name="Spackman E."/>
            <person name="Goraichik I."/>
            <person name="Dimitrov K.M."/>
            <person name="Suarez D.L."/>
            <person name="Swayne D.E."/>
        </authorList>
    </citation>
    <scope>NUCLEOTIDE SEQUENCE [LARGE SCALE GENOMIC DNA]</scope>
    <source>
        <strain evidence="1">SB41UT1</strain>
    </source>
</reference>
<dbReference type="EMBL" id="FWPT01000001">
    <property type="protein sequence ID" value="SMA33591.1"/>
    <property type="molecule type" value="Genomic_DNA"/>
</dbReference>
<gene>
    <name evidence="1" type="ORF">EHSB41UT_00302</name>
</gene>
<evidence type="ECO:0000313" key="1">
    <source>
        <dbReference type="EMBL" id="SMA33591.1"/>
    </source>
</evidence>
<protein>
    <submittedName>
        <fullName evidence="1">Uncharacterized protein</fullName>
    </submittedName>
</protein>
<dbReference type="AlphaFoldDB" id="A0A1X7AEZ3"/>
<sequence length="82" mass="9483">MTDFEKAMGEHFTPEYQQCFGMDAIEVLEELFTRYQIPPGVALAALFLRMFNMDTPDVLKVWVEIHHAAKTHNSPEKKVTLQ</sequence>
<dbReference type="RefSeq" id="WP_087106199.1">
    <property type="nucleotide sequence ID" value="NZ_CBCSCN010000004.1"/>
</dbReference>
<accession>A0A1X7AEZ3</accession>